<dbReference type="InterPro" id="IPR058240">
    <property type="entry name" value="rSAM_sf"/>
</dbReference>
<dbReference type="PROSITE" id="PS51918">
    <property type="entry name" value="RADICAL_SAM"/>
    <property type="match status" value="1"/>
</dbReference>
<dbReference type="Pfam" id="PF04055">
    <property type="entry name" value="Radical_SAM"/>
    <property type="match status" value="1"/>
</dbReference>
<dbReference type="InterPro" id="IPR013785">
    <property type="entry name" value="Aldolase_TIM"/>
</dbReference>
<dbReference type="InterPro" id="IPR040088">
    <property type="entry name" value="MJ0103-like"/>
</dbReference>
<dbReference type="Proteomes" id="UP000610960">
    <property type="component" value="Unassembled WGS sequence"/>
</dbReference>
<evidence type="ECO:0000259" key="5">
    <source>
        <dbReference type="PROSITE" id="PS51918"/>
    </source>
</evidence>
<dbReference type="InterPro" id="IPR050377">
    <property type="entry name" value="Radical_SAM_PqqE_MftC-like"/>
</dbReference>
<dbReference type="SFLD" id="SFLDS00029">
    <property type="entry name" value="Radical_SAM"/>
    <property type="match status" value="1"/>
</dbReference>
<dbReference type="Gene3D" id="3.20.20.70">
    <property type="entry name" value="Aldolase class I"/>
    <property type="match status" value="1"/>
</dbReference>
<sequence>MNETINVRRTLVRVGTEYPMVGTLAFGVVDRGTNVVEVRPTSICALSCIFCSVNAGPKSRARAAEYIVDPDALVNAVEEVASYKGTRVEAHIDGMGDPGNYPYLVDLVQEIREVVDVISMQTRLYMLSESKIKELEEAGLTRINLSMDALLPPLARKLSGTNFYDVNSVLRKLGFILNNTKLQVIISPVLLPGLNEGEMEKMGRLVMALKMGDRIKYPLLIQKYLRHKRGRNPIDEEDWDSFWNHLRKLSLEVGLDLIPTGESMSIAPAKELPKPYDVGDVVEVRMLSPGIFNGECLAVPLRRTGSNIYDRVITIVGRPCIPNKRTRTRIIRNKDNIFIGV</sequence>
<dbReference type="GO" id="GO:0003824">
    <property type="term" value="F:catalytic activity"/>
    <property type="evidence" value="ECO:0007669"/>
    <property type="project" value="InterPro"/>
</dbReference>
<evidence type="ECO:0000313" key="7">
    <source>
        <dbReference type="Proteomes" id="UP000610960"/>
    </source>
</evidence>
<dbReference type="SFLD" id="SFLDG01110">
    <property type="entry name" value="Uncharacterised_Radical_SAM_Su"/>
    <property type="match status" value="1"/>
</dbReference>
<dbReference type="EMBL" id="BMNL01000003">
    <property type="protein sequence ID" value="GGP21980.1"/>
    <property type="molecule type" value="Genomic_DNA"/>
</dbReference>
<keyword evidence="7" id="KW-1185">Reference proteome</keyword>
<feature type="domain" description="Radical SAM core" evidence="5">
    <location>
        <begin position="30"/>
        <end position="256"/>
    </location>
</feature>
<dbReference type="SMART" id="SM00729">
    <property type="entry name" value="Elp3"/>
    <property type="match status" value="1"/>
</dbReference>
<evidence type="ECO:0000256" key="4">
    <source>
        <dbReference type="ARBA" id="ARBA00023014"/>
    </source>
</evidence>
<dbReference type="OrthoDB" id="371936at2157"/>
<evidence type="ECO:0000256" key="3">
    <source>
        <dbReference type="ARBA" id="ARBA00023004"/>
    </source>
</evidence>
<reference evidence="6" key="2">
    <citation type="submission" date="2020-09" db="EMBL/GenBank/DDBJ databases">
        <authorList>
            <person name="Sun Q."/>
            <person name="Ohkuma M."/>
        </authorList>
    </citation>
    <scope>NUCLEOTIDE SEQUENCE</scope>
    <source>
        <strain evidence="6">JCM 10088</strain>
    </source>
</reference>
<dbReference type="InterPro" id="IPR007197">
    <property type="entry name" value="rSAM"/>
</dbReference>
<keyword evidence="2" id="KW-0479">Metal-binding</keyword>
<protein>
    <submittedName>
        <fullName evidence="6">Radical SAM protein</fullName>
    </submittedName>
</protein>
<comment type="caution">
    <text evidence="6">The sequence shown here is derived from an EMBL/GenBank/DDBJ whole genome shotgun (WGS) entry which is preliminary data.</text>
</comment>
<evidence type="ECO:0000313" key="6">
    <source>
        <dbReference type="EMBL" id="GGP21980.1"/>
    </source>
</evidence>
<dbReference type="GO" id="GO:0051536">
    <property type="term" value="F:iron-sulfur cluster binding"/>
    <property type="evidence" value="ECO:0007669"/>
    <property type="project" value="UniProtKB-KW"/>
</dbReference>
<accession>A0A830GWS3</accession>
<keyword evidence="1" id="KW-0949">S-adenosyl-L-methionine</keyword>
<dbReference type="CDD" id="cd01335">
    <property type="entry name" value="Radical_SAM"/>
    <property type="match status" value="1"/>
</dbReference>
<dbReference type="SUPFAM" id="SSF102114">
    <property type="entry name" value="Radical SAM enzymes"/>
    <property type="match status" value="1"/>
</dbReference>
<dbReference type="PANTHER" id="PTHR11228:SF35">
    <property type="entry name" value="MOLYBDENUM COFACTOR BIOSYNTHESIS PROTEIN A-RELATED"/>
    <property type="match status" value="1"/>
</dbReference>
<gene>
    <name evidence="6" type="ORF">GCM10007981_16140</name>
</gene>
<dbReference type="GO" id="GO:0046872">
    <property type="term" value="F:metal ion binding"/>
    <property type="evidence" value="ECO:0007669"/>
    <property type="project" value="UniProtKB-KW"/>
</dbReference>
<proteinExistence type="predicted"/>
<name>A0A830GWS3_9CREN</name>
<evidence type="ECO:0000256" key="2">
    <source>
        <dbReference type="ARBA" id="ARBA00022723"/>
    </source>
</evidence>
<evidence type="ECO:0000256" key="1">
    <source>
        <dbReference type="ARBA" id="ARBA00022691"/>
    </source>
</evidence>
<keyword evidence="4" id="KW-0411">Iron-sulfur</keyword>
<organism evidence="6 7">
    <name type="scientific">Thermocladium modestius</name>
    <dbReference type="NCBI Taxonomy" id="62609"/>
    <lineage>
        <taxon>Archaea</taxon>
        <taxon>Thermoproteota</taxon>
        <taxon>Thermoprotei</taxon>
        <taxon>Thermoproteales</taxon>
        <taxon>Thermoproteaceae</taxon>
        <taxon>Thermocladium</taxon>
    </lineage>
</organism>
<dbReference type="AlphaFoldDB" id="A0A830GWS3"/>
<keyword evidence="3" id="KW-0408">Iron</keyword>
<dbReference type="PANTHER" id="PTHR11228">
    <property type="entry name" value="RADICAL SAM DOMAIN PROTEIN"/>
    <property type="match status" value="1"/>
</dbReference>
<dbReference type="InterPro" id="IPR006638">
    <property type="entry name" value="Elp3/MiaA/NifB-like_rSAM"/>
</dbReference>
<reference evidence="6" key="1">
    <citation type="journal article" date="2014" name="Int. J. Syst. Evol. Microbiol.">
        <title>Complete genome sequence of Corynebacterium casei LMG S-19264T (=DSM 44701T), isolated from a smear-ripened cheese.</title>
        <authorList>
            <consortium name="US DOE Joint Genome Institute (JGI-PGF)"/>
            <person name="Walter F."/>
            <person name="Albersmeier A."/>
            <person name="Kalinowski J."/>
            <person name="Ruckert C."/>
        </authorList>
    </citation>
    <scope>NUCLEOTIDE SEQUENCE</scope>
    <source>
        <strain evidence="6">JCM 10088</strain>
    </source>
</reference>